<keyword evidence="2" id="KW-0732">Signal</keyword>
<feature type="region of interest" description="Disordered" evidence="1">
    <location>
        <begin position="107"/>
        <end position="129"/>
    </location>
</feature>
<proteinExistence type="predicted"/>
<evidence type="ECO:0000256" key="1">
    <source>
        <dbReference type="SAM" id="MobiDB-lite"/>
    </source>
</evidence>
<feature type="compositionally biased region" description="Low complexity" evidence="1">
    <location>
        <begin position="119"/>
        <end position="129"/>
    </location>
</feature>
<evidence type="ECO:0000313" key="3">
    <source>
        <dbReference type="EnsemblMetazoa" id="PPA11372.1"/>
    </source>
</evidence>
<feature type="chain" id="PRO_5044187904" evidence="2">
    <location>
        <begin position="20"/>
        <end position="129"/>
    </location>
</feature>
<reference evidence="3" key="2">
    <citation type="submission" date="2022-06" db="UniProtKB">
        <authorList>
            <consortium name="EnsemblMetazoa"/>
        </authorList>
    </citation>
    <scope>IDENTIFICATION</scope>
    <source>
        <strain evidence="3">PS312</strain>
    </source>
</reference>
<reference evidence="4" key="1">
    <citation type="journal article" date="2008" name="Nat. Genet.">
        <title>The Pristionchus pacificus genome provides a unique perspective on nematode lifestyle and parasitism.</title>
        <authorList>
            <person name="Dieterich C."/>
            <person name="Clifton S.W."/>
            <person name="Schuster L.N."/>
            <person name="Chinwalla A."/>
            <person name="Delehaunty K."/>
            <person name="Dinkelacker I."/>
            <person name="Fulton L."/>
            <person name="Fulton R."/>
            <person name="Godfrey J."/>
            <person name="Minx P."/>
            <person name="Mitreva M."/>
            <person name="Roeseler W."/>
            <person name="Tian H."/>
            <person name="Witte H."/>
            <person name="Yang S.P."/>
            <person name="Wilson R.K."/>
            <person name="Sommer R.J."/>
        </authorList>
    </citation>
    <scope>NUCLEOTIDE SEQUENCE [LARGE SCALE GENOMIC DNA]</scope>
    <source>
        <strain evidence="4">PS312</strain>
    </source>
</reference>
<keyword evidence="4" id="KW-1185">Reference proteome</keyword>
<dbReference type="AlphaFoldDB" id="A0A2A6BXH3"/>
<gene>
    <name evidence="3" type="primary">WBGene00100926</name>
</gene>
<dbReference type="Proteomes" id="UP000005239">
    <property type="component" value="Unassembled WGS sequence"/>
</dbReference>
<accession>A0A2A6BXH3</accession>
<organism evidence="3 4">
    <name type="scientific">Pristionchus pacificus</name>
    <name type="common">Parasitic nematode worm</name>
    <dbReference type="NCBI Taxonomy" id="54126"/>
    <lineage>
        <taxon>Eukaryota</taxon>
        <taxon>Metazoa</taxon>
        <taxon>Ecdysozoa</taxon>
        <taxon>Nematoda</taxon>
        <taxon>Chromadorea</taxon>
        <taxon>Rhabditida</taxon>
        <taxon>Rhabditina</taxon>
        <taxon>Diplogasteromorpha</taxon>
        <taxon>Diplogasteroidea</taxon>
        <taxon>Neodiplogasteridae</taxon>
        <taxon>Pristionchus</taxon>
    </lineage>
</organism>
<accession>A0A8R1U887</accession>
<protein>
    <submittedName>
        <fullName evidence="3">Uncharacterized protein</fullName>
    </submittedName>
</protein>
<feature type="signal peptide" evidence="2">
    <location>
        <begin position="1"/>
        <end position="19"/>
    </location>
</feature>
<sequence>MKCLLILAVACMLLHSCFGATIPTKLETMDAAAQGGARITHGSKGQASGVGEMQNSSKLGLNNTMNFLDHAWIEGPGKRSRRDADHAWAEGPGRAVNAVAKRAAGSISAKVGGRRRRAAVAGTVPSTSG</sequence>
<name>A0A2A6BXH3_PRIPA</name>
<evidence type="ECO:0000256" key="2">
    <source>
        <dbReference type="SAM" id="SignalP"/>
    </source>
</evidence>
<evidence type="ECO:0000313" key="4">
    <source>
        <dbReference type="Proteomes" id="UP000005239"/>
    </source>
</evidence>
<dbReference type="EnsemblMetazoa" id="PPA11372.1">
    <property type="protein sequence ID" value="PPA11372.1"/>
    <property type="gene ID" value="WBGene00100926"/>
</dbReference>